<protein>
    <recommendedName>
        <fullName evidence="8">Structural maintenance of chromosomes protein</fullName>
    </recommendedName>
</protein>
<organism evidence="12 13">
    <name type="scientific">Saccoglossus kowalevskii</name>
    <name type="common">Acorn worm</name>
    <dbReference type="NCBI Taxonomy" id="10224"/>
    <lineage>
        <taxon>Eukaryota</taxon>
        <taxon>Metazoa</taxon>
        <taxon>Hemichordata</taxon>
        <taxon>Enteropneusta</taxon>
        <taxon>Harrimaniidae</taxon>
        <taxon>Saccoglossus</taxon>
    </lineage>
</organism>
<dbReference type="RefSeq" id="XP_006820054.1">
    <property type="nucleotide sequence ID" value="XM_006819991.1"/>
</dbReference>
<keyword evidence="5 9" id="KW-0175">Coiled coil</keyword>
<keyword evidence="7 8" id="KW-0539">Nucleus</keyword>
<dbReference type="PIRSF" id="PIRSF005719">
    <property type="entry name" value="SMC"/>
    <property type="match status" value="1"/>
</dbReference>
<sequence length="1214" mass="138125">MEDSETCAMELVEGEKPSGDMLTDMDESETCVMELVDGKQQTNEKCEPQSNGVDSSNVTSQNGVTSPAEIKKSVEPRLMITHIENENFKSYAGKRTLGPFHKNFSSIVGPNGSGKSNVIDAMLFVFGYRANKIRSKKISVLIHNSENHKNINSCSVHVHFQKIIDLDGDEYEVVPNSKLTVSRSAYRDNSSNYYLNGKKTPFKEIAVLLRKVGIDLDHNRFLILQGEVEQISMMKPKALTEHEEGMLEYLEDIIGSSKYKEPIEELAKQVEELNEQRGEKLNRVKVVEKEKDELEGTKNEAMAYLLLENNISKKKNVLFQRYVHGYNKKLTSLSEEQKKAEEEMASVNKEMDEMTESFKEKAKEQKKIMKANEKFQKEAEDRKNDFNEFEKQDVKCRETLKHAKSRDKKLGKALQKEKEKLEELKAVPAENEKQIEKATKKREEFQEQQKVEEEKLNEIMAGLKTATEGLQTEKDAKEKDLMGLQKSLNEARSKMNIAKSEFELYKNQQNTMFSQLATAKKHLDHAVNTVQARKSSVQDLEKKIPAVEKELHQAKIDLQCAVEAEEKANESVRKNRVKVEETRSSLQSARSRGKVVDALMSQKKSGNIPGISGRLGDLGAIDEKYDVAISTACGALDYIVVDTMEIAQKCVNYLKKHNIGMATFAGLDKMKTWEKHASSKIDTPENVPRLFDLVKVEDKKVLTAFYFALRNTLVAKDLDQATRIAFQGSKRWRVVTQAGQLIDQSGTMSGGGKQVAKGRMGSSVVVSNISAEELEKMEKRLNADMKLVQHNHDNKLQLEDKVEKLQRSLKDMKYTLEKFNMDIKASIEQEATSRNQVKELEAQIAANQPDKNKLSELEKTYTSNKKDYDKIASSASKIEAEVQKLHKEIMDVGGLKLNRQQAKVDAVVMEVDKCTGEITKANVGIKNAERNIKKAESKVESTEKEIEENKEMMEKIGAEFQKLEDDATRVLQAYQDAQDKLKEIENVLEESKEELGQLQTKQNDLKKQHLEVQHSLEKWLNLVKENQQKIKHWKKETSRLTLHNIEGEEMKELPTLTEEDLEDIDPDKVQFEITVLEEDMHNMKPNMAAIEEYRKKGIVFSVRPPKKSWKNISNLSGGEKTLSSLALVFALHHFKPTPLYVMDEIDAALDFKNVSIVANYIKERTKNAQFIIISLRNNMFELADRLIGIYKTDNCTKSVTINPRALSQGVPVEC</sequence>
<dbReference type="InterPro" id="IPR027417">
    <property type="entry name" value="P-loop_NTPase"/>
</dbReference>
<dbReference type="Pfam" id="PF06470">
    <property type="entry name" value="SMC_hinge"/>
    <property type="match status" value="1"/>
</dbReference>
<reference evidence="13" key="1">
    <citation type="submission" date="2025-08" db="UniProtKB">
        <authorList>
            <consortium name="RefSeq"/>
        </authorList>
    </citation>
    <scope>IDENTIFICATION</scope>
    <source>
        <tissue evidence="13">Testes</tissue>
    </source>
</reference>
<feature type="compositionally biased region" description="Polar residues" evidence="10">
    <location>
        <begin position="48"/>
        <end position="65"/>
    </location>
</feature>
<dbReference type="PANTHER" id="PTHR18937">
    <property type="entry name" value="STRUCTURAL MAINTENANCE OF CHROMOSOMES SMC FAMILY MEMBER"/>
    <property type="match status" value="1"/>
</dbReference>
<feature type="coiled-coil region" evidence="9">
    <location>
        <begin position="771"/>
        <end position="843"/>
    </location>
</feature>
<feature type="coiled-coil region" evidence="9">
    <location>
        <begin position="537"/>
        <end position="582"/>
    </location>
</feature>
<dbReference type="InterPro" id="IPR036277">
    <property type="entry name" value="SMC_hinge_sf"/>
</dbReference>
<keyword evidence="3" id="KW-0547">Nucleotide-binding</keyword>
<evidence type="ECO:0000256" key="10">
    <source>
        <dbReference type="SAM" id="MobiDB-lite"/>
    </source>
</evidence>
<dbReference type="GeneID" id="100368143"/>
<evidence type="ECO:0000256" key="2">
    <source>
        <dbReference type="ARBA" id="ARBA00006005"/>
    </source>
</evidence>
<dbReference type="SUPFAM" id="SSF75553">
    <property type="entry name" value="Smc hinge domain"/>
    <property type="match status" value="1"/>
</dbReference>
<dbReference type="InterPro" id="IPR024704">
    <property type="entry name" value="SMC"/>
</dbReference>
<feature type="coiled-coil region" evidence="9">
    <location>
        <begin position="323"/>
        <end position="508"/>
    </location>
</feature>
<proteinExistence type="inferred from homology"/>
<evidence type="ECO:0000256" key="4">
    <source>
        <dbReference type="ARBA" id="ARBA00022840"/>
    </source>
</evidence>
<gene>
    <name evidence="13" type="primary">LOC100368143</name>
</gene>
<feature type="domain" description="SMC hinge" evidence="11">
    <location>
        <begin position="609"/>
        <end position="725"/>
    </location>
</feature>
<dbReference type="Pfam" id="PF02463">
    <property type="entry name" value="SMC_N"/>
    <property type="match status" value="1"/>
</dbReference>
<evidence type="ECO:0000313" key="12">
    <source>
        <dbReference type="Proteomes" id="UP000694865"/>
    </source>
</evidence>
<dbReference type="Gene3D" id="3.30.70.1620">
    <property type="match status" value="1"/>
</dbReference>
<accession>A0ABM0MJ63</accession>
<comment type="similarity">
    <text evidence="2">Belongs to the SMC family. SMC4 subfamily.</text>
</comment>
<evidence type="ECO:0000256" key="1">
    <source>
        <dbReference type="ARBA" id="ARBA00004123"/>
    </source>
</evidence>
<evidence type="ECO:0000259" key="11">
    <source>
        <dbReference type="SMART" id="SM00968"/>
    </source>
</evidence>
<keyword evidence="6" id="KW-0226">DNA condensation</keyword>
<dbReference type="InterPro" id="IPR010935">
    <property type="entry name" value="SMC_hinge"/>
</dbReference>
<evidence type="ECO:0000256" key="8">
    <source>
        <dbReference type="PIRNR" id="PIRNR005719"/>
    </source>
</evidence>
<evidence type="ECO:0000256" key="3">
    <source>
        <dbReference type="ARBA" id="ARBA00022741"/>
    </source>
</evidence>
<evidence type="ECO:0000256" key="9">
    <source>
        <dbReference type="SAM" id="Coils"/>
    </source>
</evidence>
<feature type="coiled-coil region" evidence="9">
    <location>
        <begin position="918"/>
        <end position="1036"/>
    </location>
</feature>
<feature type="coiled-coil region" evidence="9">
    <location>
        <begin position="256"/>
        <end position="290"/>
    </location>
</feature>
<dbReference type="InterPro" id="IPR003395">
    <property type="entry name" value="RecF/RecN/SMC_N"/>
</dbReference>
<evidence type="ECO:0000313" key="13">
    <source>
        <dbReference type="RefSeq" id="XP_006820054.1"/>
    </source>
</evidence>
<dbReference type="SUPFAM" id="SSF52540">
    <property type="entry name" value="P-loop containing nucleoside triphosphate hydrolases"/>
    <property type="match status" value="1"/>
</dbReference>
<keyword evidence="4" id="KW-0067">ATP-binding</keyword>
<dbReference type="SMART" id="SM00968">
    <property type="entry name" value="SMC_hinge"/>
    <property type="match status" value="1"/>
</dbReference>
<evidence type="ECO:0000256" key="5">
    <source>
        <dbReference type="ARBA" id="ARBA00023054"/>
    </source>
</evidence>
<keyword evidence="12" id="KW-1185">Reference proteome</keyword>
<dbReference type="Proteomes" id="UP000694865">
    <property type="component" value="Unplaced"/>
</dbReference>
<dbReference type="PANTHER" id="PTHR18937:SF172">
    <property type="entry name" value="STRUCTURAL MAINTENANCE OF CHROMOSOMES PROTEIN"/>
    <property type="match status" value="1"/>
</dbReference>
<comment type="subcellular location">
    <subcellularLocation>
        <location evidence="1 8">Nucleus</location>
    </subcellularLocation>
</comment>
<name>A0ABM0MJ63_SACKO</name>
<evidence type="ECO:0000256" key="7">
    <source>
        <dbReference type="ARBA" id="ARBA00023242"/>
    </source>
</evidence>
<evidence type="ECO:0000256" key="6">
    <source>
        <dbReference type="ARBA" id="ARBA00023067"/>
    </source>
</evidence>
<dbReference type="Gene3D" id="1.20.1060.20">
    <property type="match status" value="1"/>
</dbReference>
<feature type="region of interest" description="Disordered" evidence="10">
    <location>
        <begin position="40"/>
        <end position="68"/>
    </location>
</feature>
<dbReference type="Gene3D" id="3.40.50.300">
    <property type="entry name" value="P-loop containing nucleotide triphosphate hydrolases"/>
    <property type="match status" value="2"/>
</dbReference>